<evidence type="ECO:0000256" key="1">
    <source>
        <dbReference type="ARBA" id="ARBA00006484"/>
    </source>
</evidence>
<dbReference type="Pfam" id="PF13561">
    <property type="entry name" value="adh_short_C2"/>
    <property type="match status" value="1"/>
</dbReference>
<dbReference type="InterPro" id="IPR036291">
    <property type="entry name" value="NAD(P)-bd_dom_sf"/>
</dbReference>
<dbReference type="GO" id="GO:0004316">
    <property type="term" value="F:3-oxoacyl-[acyl-carrier-protein] reductase (NADPH) activity"/>
    <property type="evidence" value="ECO:0007669"/>
    <property type="project" value="UniProtKB-EC"/>
</dbReference>
<accession>A0A644WDR4</accession>
<dbReference type="PRINTS" id="PR00081">
    <property type="entry name" value="GDHRDH"/>
</dbReference>
<comment type="similarity">
    <text evidence="1">Belongs to the short-chain dehydrogenases/reductases (SDR) family.</text>
</comment>
<gene>
    <name evidence="3" type="primary">fabG_42</name>
    <name evidence="3" type="ORF">SDC9_46700</name>
</gene>
<evidence type="ECO:0000256" key="2">
    <source>
        <dbReference type="ARBA" id="ARBA00023002"/>
    </source>
</evidence>
<dbReference type="InterPro" id="IPR002347">
    <property type="entry name" value="SDR_fam"/>
</dbReference>
<reference evidence="3" key="1">
    <citation type="submission" date="2019-08" db="EMBL/GenBank/DDBJ databases">
        <authorList>
            <person name="Kucharzyk K."/>
            <person name="Murdoch R.W."/>
            <person name="Higgins S."/>
            <person name="Loffler F."/>
        </authorList>
    </citation>
    <scope>NUCLEOTIDE SEQUENCE</scope>
</reference>
<dbReference type="SUPFAM" id="SSF51735">
    <property type="entry name" value="NAD(P)-binding Rossmann-fold domains"/>
    <property type="match status" value="1"/>
</dbReference>
<dbReference type="NCBIfam" id="NF005559">
    <property type="entry name" value="PRK07231.1"/>
    <property type="match status" value="1"/>
</dbReference>
<name>A0A644WDR4_9ZZZZ</name>
<dbReference type="EMBL" id="VSSQ01000732">
    <property type="protein sequence ID" value="MPM00474.1"/>
    <property type="molecule type" value="Genomic_DNA"/>
</dbReference>
<dbReference type="Gene3D" id="3.40.50.720">
    <property type="entry name" value="NAD(P)-binding Rossmann-like Domain"/>
    <property type="match status" value="1"/>
</dbReference>
<dbReference type="PANTHER" id="PTHR43639:SF1">
    <property type="entry name" value="SHORT-CHAIN DEHYDROGENASE_REDUCTASE FAMILY PROTEIN"/>
    <property type="match status" value="1"/>
</dbReference>
<dbReference type="AlphaFoldDB" id="A0A644WDR4"/>
<keyword evidence="2 3" id="KW-0560">Oxidoreductase</keyword>
<dbReference type="EC" id="1.1.1.100" evidence="3"/>
<dbReference type="CDD" id="cd05233">
    <property type="entry name" value="SDR_c"/>
    <property type="match status" value="1"/>
</dbReference>
<dbReference type="PRINTS" id="PR00080">
    <property type="entry name" value="SDRFAMILY"/>
</dbReference>
<evidence type="ECO:0000313" key="3">
    <source>
        <dbReference type="EMBL" id="MPM00474.1"/>
    </source>
</evidence>
<dbReference type="NCBIfam" id="NF009466">
    <property type="entry name" value="PRK12826.1-2"/>
    <property type="match status" value="1"/>
</dbReference>
<protein>
    <submittedName>
        <fullName evidence="3">3-oxoacyl-[acyl-carrier-protein] reductase FabG</fullName>
        <ecNumber evidence="3">1.1.1.100</ecNumber>
    </submittedName>
</protein>
<comment type="caution">
    <text evidence="3">The sequence shown here is derived from an EMBL/GenBank/DDBJ whole genome shotgun (WGS) entry which is preliminary data.</text>
</comment>
<organism evidence="3">
    <name type="scientific">bioreactor metagenome</name>
    <dbReference type="NCBI Taxonomy" id="1076179"/>
    <lineage>
        <taxon>unclassified sequences</taxon>
        <taxon>metagenomes</taxon>
        <taxon>ecological metagenomes</taxon>
    </lineage>
</organism>
<dbReference type="FunFam" id="3.40.50.720:FF:000084">
    <property type="entry name" value="Short-chain dehydrogenase reductase"/>
    <property type="match status" value="1"/>
</dbReference>
<sequence>MVSWSDGQTHFVCEEGDIMRLNGKKAIITGGASGFGRETALRFVKEGADVVLLDINLDEAKKMAEEIALSGGKAYAVQVDVSNEDSVKKAFAEALAALGVVDILINCAGFGRSAKIQDLTLTQWQQLISVNMTGTFLCSREIIPHMIERQYGKIVNLASICAQTGRMVAVDYAGSKSGIVGITRALALQVAPDGINVNAIAPGPVVTPLFEKNYTQEQMNKLLSTIPFKRKGTPVDIANLILFLASDESGWITGEVIAINGGAFIG</sequence>
<dbReference type="InterPro" id="IPR020904">
    <property type="entry name" value="Sc_DH/Rdtase_CS"/>
</dbReference>
<dbReference type="PANTHER" id="PTHR43639">
    <property type="entry name" value="OXIDOREDUCTASE, SHORT-CHAIN DEHYDROGENASE/REDUCTASE FAMILY (AFU_ORTHOLOGUE AFUA_5G02870)"/>
    <property type="match status" value="1"/>
</dbReference>
<dbReference type="PROSITE" id="PS00061">
    <property type="entry name" value="ADH_SHORT"/>
    <property type="match status" value="1"/>
</dbReference>
<proteinExistence type="inferred from homology"/>